<dbReference type="PANTHER" id="PTHR40027:SF1">
    <property type="entry name" value="CELL DIVISION PROTEIN DIVIC"/>
    <property type="match status" value="1"/>
</dbReference>
<keyword evidence="1" id="KW-0472">Membrane</keyword>
<dbReference type="InterPro" id="IPR007060">
    <property type="entry name" value="FtsL/DivIC"/>
</dbReference>
<gene>
    <name evidence="2" type="ORF">FC56_GL001037</name>
</gene>
<dbReference type="Pfam" id="PF04977">
    <property type="entry name" value="DivIC"/>
    <property type="match status" value="1"/>
</dbReference>
<name>A0A0R2CTN4_9LACO</name>
<reference evidence="2 3" key="1">
    <citation type="journal article" date="2015" name="Genome Announc.">
        <title>Expanding the biotechnology potential of lactobacilli through comparative genomics of 213 strains and associated genera.</title>
        <authorList>
            <person name="Sun Z."/>
            <person name="Harris H.M."/>
            <person name="McCann A."/>
            <person name="Guo C."/>
            <person name="Argimon S."/>
            <person name="Zhang W."/>
            <person name="Yang X."/>
            <person name="Jeffery I.B."/>
            <person name="Cooney J.C."/>
            <person name="Kagawa T.F."/>
            <person name="Liu W."/>
            <person name="Song Y."/>
            <person name="Salvetti E."/>
            <person name="Wrobel A."/>
            <person name="Rasinkangas P."/>
            <person name="Parkhill J."/>
            <person name="Rea M.C."/>
            <person name="O'Sullivan O."/>
            <person name="Ritari J."/>
            <person name="Douillard F.P."/>
            <person name="Paul Ross R."/>
            <person name="Yang R."/>
            <person name="Briner A.E."/>
            <person name="Felis G.E."/>
            <person name="de Vos W.M."/>
            <person name="Barrangou R."/>
            <person name="Klaenhammer T.R."/>
            <person name="Caufield P.W."/>
            <person name="Cui Y."/>
            <person name="Zhang H."/>
            <person name="O'Toole P.W."/>
        </authorList>
    </citation>
    <scope>NUCLEOTIDE SEQUENCE [LARGE SCALE GENOMIC DNA]</scope>
    <source>
        <strain evidence="2 3">DSM 24302</strain>
    </source>
</reference>
<evidence type="ECO:0008006" key="4">
    <source>
        <dbReference type="Google" id="ProtNLM"/>
    </source>
</evidence>
<dbReference type="STRING" id="1423802.FC56_GL001037"/>
<organism evidence="2 3">
    <name type="scientific">Lentilactobacillus senioris DSM 24302 = JCM 17472</name>
    <dbReference type="NCBI Taxonomy" id="1423802"/>
    <lineage>
        <taxon>Bacteria</taxon>
        <taxon>Bacillati</taxon>
        <taxon>Bacillota</taxon>
        <taxon>Bacilli</taxon>
        <taxon>Lactobacillales</taxon>
        <taxon>Lactobacillaceae</taxon>
        <taxon>Lentilactobacillus</taxon>
    </lineage>
</organism>
<keyword evidence="1" id="KW-0812">Transmembrane</keyword>
<accession>A0A0R2CTN4</accession>
<evidence type="ECO:0000256" key="1">
    <source>
        <dbReference type="SAM" id="Phobius"/>
    </source>
</evidence>
<comment type="caution">
    <text evidence="2">The sequence shown here is derived from an EMBL/GenBank/DDBJ whole genome shotgun (WGS) entry which is preliminary data.</text>
</comment>
<dbReference type="EMBL" id="AYZR01000001">
    <property type="protein sequence ID" value="KRM94736.1"/>
    <property type="molecule type" value="Genomic_DNA"/>
</dbReference>
<dbReference type="PANTHER" id="PTHR40027">
    <property type="entry name" value="CELL DIVISION PROTEIN DIVIC"/>
    <property type="match status" value="1"/>
</dbReference>
<evidence type="ECO:0000313" key="3">
    <source>
        <dbReference type="Proteomes" id="UP000051256"/>
    </source>
</evidence>
<dbReference type="Proteomes" id="UP000051256">
    <property type="component" value="Unassembled WGS sequence"/>
</dbReference>
<keyword evidence="3" id="KW-1185">Reference proteome</keyword>
<protein>
    <recommendedName>
        <fullName evidence="4">Septum formation initiator</fullName>
    </recommendedName>
</protein>
<proteinExistence type="predicted"/>
<evidence type="ECO:0000313" key="2">
    <source>
        <dbReference type="EMBL" id="KRM94736.1"/>
    </source>
</evidence>
<dbReference type="PATRIC" id="fig|1423802.4.peg.1051"/>
<dbReference type="AlphaFoldDB" id="A0A0R2CTN4"/>
<feature type="transmembrane region" description="Helical" evidence="1">
    <location>
        <begin position="40"/>
        <end position="59"/>
    </location>
</feature>
<dbReference type="GO" id="GO:0051301">
    <property type="term" value="P:cell division"/>
    <property type="evidence" value="ECO:0007669"/>
    <property type="project" value="InterPro"/>
</dbReference>
<dbReference type="InterPro" id="IPR039076">
    <property type="entry name" value="DivIC"/>
</dbReference>
<sequence length="134" mass="15567">MMARRNNIHHLDNDFTRQQNNLNAQQASKMLLKQRRKRRAIIIISFFGILALISTVQIIRAQANLAHVKTQITAQKQKITKKKATQKNLNTKIKQLNDKDYCEKIIRDKYYYSKPGETVYSFPSEVANDVSSSK</sequence>
<keyword evidence="1" id="KW-1133">Transmembrane helix</keyword>
<dbReference type="RefSeq" id="WP_082620524.1">
    <property type="nucleotide sequence ID" value="NZ_AYZR01000001.1"/>
</dbReference>